<name>S3DH52_GLAL2</name>
<dbReference type="KEGG" id="glz:GLAREA_08647"/>
<sequence length="174" mass="18224">MVRCYSFLFFGLIATSTAATVAQVADDITALNLKVKKLTKTVNAYQGGFVGALPQLNALVPVYLSLLKGVADTAALPPSVSVTDSYTIIDLVNSTLAVDNPIAIDALVAKKSLYKAAGLNDFLVAAVGLLELGHESFTLNTLKRVPPEASADGIAVTDVITNALLYGIHVFEAN</sequence>
<gene>
    <name evidence="2" type="ORF">GLAREA_08647</name>
</gene>
<dbReference type="Proteomes" id="UP000016922">
    <property type="component" value="Unassembled WGS sequence"/>
</dbReference>
<evidence type="ECO:0000256" key="1">
    <source>
        <dbReference type="SAM" id="SignalP"/>
    </source>
</evidence>
<dbReference type="OrthoDB" id="2422134at2759"/>
<evidence type="ECO:0008006" key="4">
    <source>
        <dbReference type="Google" id="ProtNLM"/>
    </source>
</evidence>
<dbReference type="STRING" id="1116229.S3DH52"/>
<proteinExistence type="predicted"/>
<organism evidence="2 3">
    <name type="scientific">Glarea lozoyensis (strain ATCC 20868 / MF5171)</name>
    <dbReference type="NCBI Taxonomy" id="1116229"/>
    <lineage>
        <taxon>Eukaryota</taxon>
        <taxon>Fungi</taxon>
        <taxon>Dikarya</taxon>
        <taxon>Ascomycota</taxon>
        <taxon>Pezizomycotina</taxon>
        <taxon>Leotiomycetes</taxon>
        <taxon>Helotiales</taxon>
        <taxon>Helotiaceae</taxon>
        <taxon>Glarea</taxon>
    </lineage>
</organism>
<dbReference type="RefSeq" id="XP_008075799.1">
    <property type="nucleotide sequence ID" value="XM_008077608.1"/>
</dbReference>
<feature type="chain" id="PRO_5004519669" description="Cell wall galactomannoprotein" evidence="1">
    <location>
        <begin position="19"/>
        <end position="174"/>
    </location>
</feature>
<protein>
    <recommendedName>
        <fullName evidence="4">Cell wall galactomannoprotein</fullName>
    </recommendedName>
</protein>
<dbReference type="PANTHER" id="PTHR38123:SF1">
    <property type="entry name" value="HYDROPHOBIC SURFACE BINDING PROTEIN"/>
    <property type="match status" value="1"/>
</dbReference>
<evidence type="ECO:0000313" key="2">
    <source>
        <dbReference type="EMBL" id="EPE36484.1"/>
    </source>
</evidence>
<dbReference type="AlphaFoldDB" id="S3DH52"/>
<keyword evidence="3" id="KW-1185">Reference proteome</keyword>
<dbReference type="OMA" id="IHYFESP"/>
<dbReference type="PANTHER" id="PTHR38123">
    <property type="entry name" value="CELL WALL SERINE-THREONINE-RICH GALACTOMANNOPROTEIN MP1 (AFU_ORTHOLOGUE AFUA_4G03240)"/>
    <property type="match status" value="1"/>
</dbReference>
<dbReference type="Pfam" id="PF12296">
    <property type="entry name" value="HsbA"/>
    <property type="match status" value="1"/>
</dbReference>
<dbReference type="HOGENOM" id="CLU_108093_0_0_1"/>
<accession>S3DH52</accession>
<reference evidence="2 3" key="1">
    <citation type="journal article" date="2013" name="BMC Genomics">
        <title>Genomics-driven discovery of the pneumocandin biosynthetic gene cluster in the fungus Glarea lozoyensis.</title>
        <authorList>
            <person name="Chen L."/>
            <person name="Yue Q."/>
            <person name="Zhang X."/>
            <person name="Xiang M."/>
            <person name="Wang C."/>
            <person name="Li S."/>
            <person name="Che Y."/>
            <person name="Ortiz-Lopez F.J."/>
            <person name="Bills G.F."/>
            <person name="Liu X."/>
            <person name="An Z."/>
        </authorList>
    </citation>
    <scope>NUCLEOTIDE SEQUENCE [LARGE SCALE GENOMIC DNA]</scope>
    <source>
        <strain evidence="3">ATCC 20868 / MF5171</strain>
    </source>
</reference>
<feature type="signal peptide" evidence="1">
    <location>
        <begin position="1"/>
        <end position="18"/>
    </location>
</feature>
<evidence type="ECO:0000313" key="3">
    <source>
        <dbReference type="Proteomes" id="UP000016922"/>
    </source>
</evidence>
<dbReference type="InterPro" id="IPR021054">
    <property type="entry name" value="Cell_wall_mannoprotein_1"/>
</dbReference>
<keyword evidence="1" id="KW-0732">Signal</keyword>
<dbReference type="GO" id="GO:0005576">
    <property type="term" value="C:extracellular region"/>
    <property type="evidence" value="ECO:0007669"/>
    <property type="project" value="TreeGrafter"/>
</dbReference>
<dbReference type="eggNOG" id="ENOG502RMPM">
    <property type="taxonomic scope" value="Eukaryota"/>
</dbReference>
<dbReference type="EMBL" id="KE145352">
    <property type="protein sequence ID" value="EPE36484.1"/>
    <property type="molecule type" value="Genomic_DNA"/>
</dbReference>
<dbReference type="GeneID" id="19467695"/>